<gene>
    <name evidence="5" type="ORF">A6D92_14890</name>
</gene>
<dbReference type="EMBL" id="LWLV01001399">
    <property type="protein sequence ID" value="OTA40641.1"/>
    <property type="molecule type" value="Genomic_DNA"/>
</dbReference>
<dbReference type="InterPro" id="IPR019808">
    <property type="entry name" value="Histidine_triad_CS"/>
</dbReference>
<accession>A0A1Y2T2E4</accession>
<evidence type="ECO:0000313" key="6">
    <source>
        <dbReference type="Proteomes" id="UP000194267"/>
    </source>
</evidence>
<dbReference type="Proteomes" id="UP000194267">
    <property type="component" value="Unassembled WGS sequence"/>
</dbReference>
<dbReference type="Gene3D" id="3.30.428.10">
    <property type="entry name" value="HIT-like"/>
    <property type="match status" value="1"/>
</dbReference>
<name>A0A1Y2T2E4_SYMTR</name>
<dbReference type="InterPro" id="IPR011146">
    <property type="entry name" value="HIT-like"/>
</dbReference>
<dbReference type="PROSITE" id="PS00892">
    <property type="entry name" value="HIT_1"/>
    <property type="match status" value="1"/>
</dbReference>
<organism evidence="5 6">
    <name type="scientific">Symbiobacterium thermophilum</name>
    <dbReference type="NCBI Taxonomy" id="2734"/>
    <lineage>
        <taxon>Bacteria</taxon>
        <taxon>Bacillati</taxon>
        <taxon>Bacillota</taxon>
        <taxon>Clostridia</taxon>
        <taxon>Eubacteriales</taxon>
        <taxon>Symbiobacteriaceae</taxon>
        <taxon>Symbiobacterium</taxon>
    </lineage>
</organism>
<dbReference type="GO" id="GO:0003824">
    <property type="term" value="F:catalytic activity"/>
    <property type="evidence" value="ECO:0007669"/>
    <property type="project" value="InterPro"/>
</dbReference>
<evidence type="ECO:0000256" key="1">
    <source>
        <dbReference type="PIRSR" id="PIRSR601310-1"/>
    </source>
</evidence>
<dbReference type="CDD" id="cd01276">
    <property type="entry name" value="PKCI_related"/>
    <property type="match status" value="1"/>
</dbReference>
<comment type="caution">
    <text evidence="5">The sequence shown here is derived from an EMBL/GenBank/DDBJ whole genome shotgun (WGS) entry which is preliminary data.</text>
</comment>
<feature type="short sequence motif" description="Histidine triad motif" evidence="2 3">
    <location>
        <begin position="99"/>
        <end position="103"/>
    </location>
</feature>
<proteinExistence type="predicted"/>
<dbReference type="PRINTS" id="PR00332">
    <property type="entry name" value="HISTRIAD"/>
</dbReference>
<reference evidence="6" key="1">
    <citation type="submission" date="2016-04" db="EMBL/GenBank/DDBJ databases">
        <authorList>
            <person name="Antunes L.P."/>
            <person name="Martins L.F."/>
            <person name="Pereira R.V."/>
            <person name="Thomas A.M."/>
            <person name="Barbosa D."/>
            <person name="Nascimento L."/>
            <person name="Silva G.M."/>
            <person name="Condomitti G.W."/>
            <person name="Digiampietri L.A."/>
            <person name="Lombardi K.C."/>
            <person name="Ramos P.L."/>
            <person name="Quaggio R.B."/>
            <person name="Oliveira J.C."/>
            <person name="Pascon R.C."/>
            <person name="Cruz J.B."/>
            <person name="Silva A.M."/>
            <person name="Setubal J.C."/>
        </authorList>
    </citation>
    <scope>NUCLEOTIDE SEQUENCE [LARGE SCALE GENOMIC DNA]</scope>
</reference>
<protein>
    <submittedName>
        <fullName evidence="5">Histidine triad nucleotide-binding protein</fullName>
    </submittedName>
</protein>
<feature type="active site" description="Tele-AMP-histidine intermediate" evidence="1">
    <location>
        <position position="101"/>
    </location>
</feature>
<dbReference type="SUPFAM" id="SSF54197">
    <property type="entry name" value="HIT-like"/>
    <property type="match status" value="1"/>
</dbReference>
<dbReference type="PROSITE" id="PS51084">
    <property type="entry name" value="HIT_2"/>
    <property type="match status" value="1"/>
</dbReference>
<dbReference type="InterPro" id="IPR036265">
    <property type="entry name" value="HIT-like_sf"/>
</dbReference>
<evidence type="ECO:0000313" key="5">
    <source>
        <dbReference type="EMBL" id="OTA40641.1"/>
    </source>
</evidence>
<sequence length="114" mass="12143">MAHDCVFCKIVAGEIPSTKVYEDEHVLAFRDINPVAPVHVLVIPKQHLASAAELGAEQGELLGRLFAAIRKVAAETGVAETGYRVVTNVGKDAGQVVFHVHFHVIGGRPLGPLA</sequence>
<evidence type="ECO:0000256" key="3">
    <source>
        <dbReference type="PROSITE-ProRule" id="PRU00464"/>
    </source>
</evidence>
<dbReference type="InterPro" id="IPR001310">
    <property type="entry name" value="Histidine_triad_HIT"/>
</dbReference>
<evidence type="ECO:0000256" key="2">
    <source>
        <dbReference type="PIRSR" id="PIRSR601310-3"/>
    </source>
</evidence>
<dbReference type="AlphaFoldDB" id="A0A1Y2T2E4"/>
<feature type="domain" description="HIT" evidence="4">
    <location>
        <begin position="6"/>
        <end position="114"/>
    </location>
</feature>
<evidence type="ECO:0000259" key="4">
    <source>
        <dbReference type="PROSITE" id="PS51084"/>
    </source>
</evidence>
<dbReference type="Pfam" id="PF01230">
    <property type="entry name" value="HIT"/>
    <property type="match status" value="1"/>
</dbReference>
<dbReference type="PANTHER" id="PTHR23089">
    <property type="entry name" value="HISTIDINE TRIAD HIT PROTEIN"/>
    <property type="match status" value="1"/>
</dbReference>